<geneLocation type="plasmid" evidence="3">
    <name>prccge525c</name>
</geneLocation>
<proteinExistence type="predicted"/>
<dbReference type="InterPro" id="IPR025948">
    <property type="entry name" value="HTH-like_dom"/>
</dbReference>
<accession>A0A387FXB7</accession>
<protein>
    <submittedName>
        <fullName evidence="2">Transposase</fullName>
    </submittedName>
</protein>
<feature type="domain" description="HTH-like" evidence="1">
    <location>
        <begin position="81"/>
        <end position="133"/>
    </location>
</feature>
<evidence type="ECO:0000313" key="3">
    <source>
        <dbReference type="Proteomes" id="UP000282195"/>
    </source>
</evidence>
<keyword evidence="2" id="KW-0614">Plasmid</keyword>
<dbReference type="KEGG" id="rjg:CCGE525_26815"/>
<sequence length="142" mass="16644">MRHNVMTARDINNTNTRLKAFRHDPRLHIIRPAPVSAARLDNFVAANKSIICHANLQIVLETFSHTQQASKYSQSNGAETALTEKLRDLANERRRFGYRRLFVLLRRDGEPSGVNRIYRLYREEGLSVRKRKARRRAVCRFR</sequence>
<reference evidence="2 3" key="1">
    <citation type="submission" date="2018-10" db="EMBL/GenBank/DDBJ databases">
        <title>Rhizobium etli, R. leguminosarum and a new Rhizobium genospecies from Phaseolus dumosus.</title>
        <authorList>
            <person name="Ramirez-Puebla S.T."/>
            <person name="Rogel-Hernandez M.A."/>
            <person name="Guerrero G."/>
            <person name="Ormeno-Orrillo E."/>
            <person name="Martinez-Romero J.C."/>
            <person name="Negrete-Yankelevich S."/>
            <person name="Martinez-Romero E."/>
        </authorList>
    </citation>
    <scope>NUCLEOTIDE SEQUENCE [LARGE SCALE GENOMIC DNA]</scope>
    <source>
        <strain evidence="2 3">CCGE525</strain>
        <plasmid evidence="3">prccge525c</plasmid>
    </source>
</reference>
<evidence type="ECO:0000259" key="1">
    <source>
        <dbReference type="Pfam" id="PF13276"/>
    </source>
</evidence>
<evidence type="ECO:0000313" key="2">
    <source>
        <dbReference type="EMBL" id="AYG62397.1"/>
    </source>
</evidence>
<dbReference type="EMBL" id="CP032695">
    <property type="protein sequence ID" value="AYG62397.1"/>
    <property type="molecule type" value="Genomic_DNA"/>
</dbReference>
<keyword evidence="3" id="KW-1185">Reference proteome</keyword>
<dbReference type="PANTHER" id="PTHR47515:SF1">
    <property type="entry name" value="BLR2054 PROTEIN"/>
    <property type="match status" value="1"/>
</dbReference>
<gene>
    <name evidence="2" type="ORF">CCGE525_26815</name>
</gene>
<organism evidence="2 3">
    <name type="scientific">Rhizobium jaguaris</name>
    <dbReference type="NCBI Taxonomy" id="1312183"/>
    <lineage>
        <taxon>Bacteria</taxon>
        <taxon>Pseudomonadati</taxon>
        <taxon>Pseudomonadota</taxon>
        <taxon>Alphaproteobacteria</taxon>
        <taxon>Hyphomicrobiales</taxon>
        <taxon>Rhizobiaceae</taxon>
        <taxon>Rhizobium/Agrobacterium group</taxon>
        <taxon>Rhizobium</taxon>
    </lineage>
</organism>
<dbReference type="AlphaFoldDB" id="A0A387FXB7"/>
<dbReference type="OrthoDB" id="9809060at2"/>
<dbReference type="Proteomes" id="UP000282195">
    <property type="component" value="Plasmid pRCCGE525c"/>
</dbReference>
<dbReference type="Pfam" id="PF13276">
    <property type="entry name" value="HTH_21"/>
    <property type="match status" value="1"/>
</dbReference>
<name>A0A387FXB7_9HYPH</name>
<dbReference type="PANTHER" id="PTHR47515">
    <property type="entry name" value="LOW CALCIUM RESPONSE LOCUS PROTEIN T"/>
    <property type="match status" value="1"/>
</dbReference>